<dbReference type="Pfam" id="PF13252">
    <property type="entry name" value="Phage_capsid_3"/>
    <property type="match status" value="1"/>
</dbReference>
<evidence type="ECO:0000313" key="2">
    <source>
        <dbReference type="EMBL" id="EMM7456182.1"/>
    </source>
</evidence>
<evidence type="ECO:0000256" key="1">
    <source>
        <dbReference type="SAM" id="MobiDB-lite"/>
    </source>
</evidence>
<organism evidence="2 3">
    <name type="scientific">Citrobacter freundii</name>
    <dbReference type="NCBI Taxonomy" id="546"/>
    <lineage>
        <taxon>Bacteria</taxon>
        <taxon>Pseudomonadati</taxon>
        <taxon>Pseudomonadota</taxon>
        <taxon>Gammaproteobacteria</taxon>
        <taxon>Enterobacterales</taxon>
        <taxon>Enterobacteriaceae</taxon>
        <taxon>Citrobacter</taxon>
        <taxon>Citrobacter freundii complex</taxon>
    </lineage>
</organism>
<dbReference type="Proteomes" id="UP001169574">
    <property type="component" value="Unassembled WGS sequence"/>
</dbReference>
<accession>A0AAN4ERM8</accession>
<reference evidence="2" key="1">
    <citation type="submission" date="2024-02" db="EMBL/GenBank/DDBJ databases">
        <authorList>
            <consortium name="Clinical and Environmental Microbiology Branch: Whole genome sequencing antimicrobial resistance pathogens in the healthcare setting"/>
        </authorList>
    </citation>
    <scope>NUCLEOTIDE SEQUENCE</scope>
    <source>
        <strain evidence="2">Whole organism</strain>
    </source>
</reference>
<dbReference type="AlphaFoldDB" id="A0AAN4ERM8"/>
<sequence length="411" mass="45262">MTTVTSAQANKVLQAALFVAANRNRSFVNMLTENAPKNAQGDNGKRSAEQSSPHAPVVRVTDLTRQAGDEVDVDIFFKLNKRPTMGDKKLEGRGENLEQSTFGLKINQGRHMVNAGGRMSQKRTKHNLGKTARTLLGTYYNDLADQICTVQMMGARGDVTADDIIVPLADDAEFAEIMVNDVNPPTYGRQMYGGDATSLETLDSADLFTLDVVDNLSLYLSEMSHPLAPIKLAADEMSGDSPYYVMFVTPRQWNDWYTSTSGKDWQMMAAAAINRSKGFNHPIFKGDTAMWRNILVRQYSGMPVRFNSGSNVTVCNNDKDATTKIVTTKTMVDRAVLLGGQAIANAYGSGEWGSPFQQHTEKVDHGNTTETSIRWINGLKKIRFRGKDGYVQDFGTICVDTAVSQTNNPTL</sequence>
<evidence type="ECO:0000313" key="3">
    <source>
        <dbReference type="Proteomes" id="UP001169574"/>
    </source>
</evidence>
<feature type="region of interest" description="Disordered" evidence="1">
    <location>
        <begin position="33"/>
        <end position="56"/>
    </location>
</feature>
<dbReference type="NCBIfam" id="TIGR04387">
    <property type="entry name" value="capsid_maj_N4"/>
    <property type="match status" value="1"/>
</dbReference>
<gene>
    <name evidence="2" type="ORF">P7U51_000634</name>
</gene>
<dbReference type="EMBL" id="ABLGCN030000001">
    <property type="protein sequence ID" value="EMM7456182.1"/>
    <property type="molecule type" value="Genomic_DNA"/>
</dbReference>
<dbReference type="InterPro" id="IPR025267">
    <property type="entry name" value="ORF017-like"/>
</dbReference>
<protein>
    <submittedName>
        <fullName evidence="2">N4-gp56 family major capsid protein</fullName>
    </submittedName>
</protein>
<proteinExistence type="predicted"/>
<comment type="caution">
    <text evidence="2">The sequence shown here is derived from an EMBL/GenBank/DDBJ whole genome shotgun (WGS) entry which is preliminary data.</text>
</comment>
<name>A0AAN4ERM8_CITFR</name>